<organism evidence="1 2">
    <name type="scientific">Ranatra chinensis</name>
    <dbReference type="NCBI Taxonomy" id="642074"/>
    <lineage>
        <taxon>Eukaryota</taxon>
        <taxon>Metazoa</taxon>
        <taxon>Ecdysozoa</taxon>
        <taxon>Arthropoda</taxon>
        <taxon>Hexapoda</taxon>
        <taxon>Insecta</taxon>
        <taxon>Pterygota</taxon>
        <taxon>Neoptera</taxon>
        <taxon>Paraneoptera</taxon>
        <taxon>Hemiptera</taxon>
        <taxon>Heteroptera</taxon>
        <taxon>Panheteroptera</taxon>
        <taxon>Nepomorpha</taxon>
        <taxon>Nepidae</taxon>
        <taxon>Ranatrinae</taxon>
        <taxon>Ranatra</taxon>
    </lineage>
</organism>
<gene>
    <name evidence="1" type="ORF">AAG570_011997</name>
</gene>
<comment type="caution">
    <text evidence="1">The sequence shown here is derived from an EMBL/GenBank/DDBJ whole genome shotgun (WGS) entry which is preliminary data.</text>
</comment>
<dbReference type="AlphaFoldDB" id="A0ABD0YHJ1"/>
<proteinExistence type="predicted"/>
<evidence type="ECO:0000313" key="2">
    <source>
        <dbReference type="Proteomes" id="UP001558652"/>
    </source>
</evidence>
<name>A0ABD0YHJ1_9HEMI</name>
<dbReference type="Gene3D" id="2.60.40.790">
    <property type="match status" value="1"/>
</dbReference>
<dbReference type="EMBL" id="JBFDAA010000007">
    <property type="protein sequence ID" value="KAL1130756.1"/>
    <property type="molecule type" value="Genomic_DNA"/>
</dbReference>
<dbReference type="InterPro" id="IPR008978">
    <property type="entry name" value="HSP20-like_chaperone"/>
</dbReference>
<keyword evidence="2" id="KW-1185">Reference proteome</keyword>
<evidence type="ECO:0000313" key="1">
    <source>
        <dbReference type="EMBL" id="KAL1130756.1"/>
    </source>
</evidence>
<reference evidence="1 2" key="1">
    <citation type="submission" date="2024-07" db="EMBL/GenBank/DDBJ databases">
        <title>Chromosome-level genome assembly of the water stick insect Ranatra chinensis (Heteroptera: Nepidae).</title>
        <authorList>
            <person name="Liu X."/>
        </authorList>
    </citation>
    <scope>NUCLEOTIDE SEQUENCE [LARGE SCALE GENOMIC DNA]</scope>
    <source>
        <strain evidence="1">Cailab_2021Rc</strain>
        <tissue evidence="1">Muscle</tissue>
    </source>
</reference>
<sequence length="173" mass="18763">MVDPDDGFVEQSRVTLDQLERAMLAGVRPAPRTVHSSLGHHNFGPPPQEYFNINGGPGLSIGPSSAPAGILGAGLPDAFATFFCFERDNMKMTVDLRGFCSTTLKVVADKKSVQVSAEVVDSCLTPDAGLKYVCRRVSRTYTFPQHILNHLITYGVAPDGFLHVSVPWTSPIF</sequence>
<dbReference type="Proteomes" id="UP001558652">
    <property type="component" value="Unassembled WGS sequence"/>
</dbReference>
<protein>
    <recommendedName>
        <fullName evidence="3">SHSP domain-containing protein</fullName>
    </recommendedName>
</protein>
<evidence type="ECO:0008006" key="3">
    <source>
        <dbReference type="Google" id="ProtNLM"/>
    </source>
</evidence>
<accession>A0ABD0YHJ1</accession>
<dbReference type="CDD" id="cd00298">
    <property type="entry name" value="ACD_sHsps_p23-like"/>
    <property type="match status" value="1"/>
</dbReference>